<evidence type="ECO:0000313" key="1">
    <source>
        <dbReference type="EMBL" id="PPK92292.1"/>
    </source>
</evidence>
<dbReference type="SUPFAM" id="SSF56784">
    <property type="entry name" value="HAD-like"/>
    <property type="match status" value="1"/>
</dbReference>
<keyword evidence="1" id="KW-0378">Hydrolase</keyword>
<dbReference type="GO" id="GO:0006281">
    <property type="term" value="P:DNA repair"/>
    <property type="evidence" value="ECO:0007669"/>
    <property type="project" value="TreeGrafter"/>
</dbReference>
<gene>
    <name evidence="1" type="ORF">CLV92_11538</name>
</gene>
<dbReference type="Proteomes" id="UP000239485">
    <property type="component" value="Unassembled WGS sequence"/>
</dbReference>
<protein>
    <submittedName>
        <fullName evidence="1">HAD superfamily hydrolase (TIGR01549 family)</fullName>
    </submittedName>
</protein>
<proteinExistence type="predicted"/>
<dbReference type="EMBL" id="PTJD01000015">
    <property type="protein sequence ID" value="PPK92292.1"/>
    <property type="molecule type" value="Genomic_DNA"/>
</dbReference>
<accession>A0A2S6IDJ4</accession>
<dbReference type="OrthoDB" id="9793014at2"/>
<organism evidence="1 2">
    <name type="scientific">Kineococcus xinjiangensis</name>
    <dbReference type="NCBI Taxonomy" id="512762"/>
    <lineage>
        <taxon>Bacteria</taxon>
        <taxon>Bacillati</taxon>
        <taxon>Actinomycetota</taxon>
        <taxon>Actinomycetes</taxon>
        <taxon>Kineosporiales</taxon>
        <taxon>Kineosporiaceae</taxon>
        <taxon>Kineococcus</taxon>
    </lineage>
</organism>
<dbReference type="SFLD" id="SFLDS00003">
    <property type="entry name" value="Haloacid_Dehalogenase"/>
    <property type="match status" value="1"/>
</dbReference>
<dbReference type="PANTHER" id="PTHR43434">
    <property type="entry name" value="PHOSPHOGLYCOLATE PHOSPHATASE"/>
    <property type="match status" value="1"/>
</dbReference>
<dbReference type="GO" id="GO:0005829">
    <property type="term" value="C:cytosol"/>
    <property type="evidence" value="ECO:0007669"/>
    <property type="project" value="TreeGrafter"/>
</dbReference>
<dbReference type="GO" id="GO:0008967">
    <property type="term" value="F:phosphoglycolate phosphatase activity"/>
    <property type="evidence" value="ECO:0007669"/>
    <property type="project" value="TreeGrafter"/>
</dbReference>
<keyword evidence="2" id="KW-1185">Reference proteome</keyword>
<dbReference type="AlphaFoldDB" id="A0A2S6IDJ4"/>
<dbReference type="RefSeq" id="WP_104434873.1">
    <property type="nucleotide sequence ID" value="NZ_PTJD01000015.1"/>
</dbReference>
<dbReference type="PANTHER" id="PTHR43434:SF16">
    <property type="entry name" value="BLL8046 PROTEIN"/>
    <property type="match status" value="1"/>
</dbReference>
<dbReference type="Pfam" id="PF00702">
    <property type="entry name" value="Hydrolase"/>
    <property type="match status" value="1"/>
</dbReference>
<dbReference type="InterPro" id="IPR023214">
    <property type="entry name" value="HAD_sf"/>
</dbReference>
<dbReference type="Gene3D" id="1.10.150.240">
    <property type="entry name" value="Putative phosphatase, domain 2"/>
    <property type="match status" value="1"/>
</dbReference>
<sequence length="219" mass="23595">MADTAIIDVDGTLVDSNYQHTLAWFRAFRRFDVVVPVWRIHRSIGMGGDQLVPELVGEDFAERHGEDAQEAWVEEFDRLIDEVEPFEGARELLRTLGERGFTVVLASSGKPQHVDRFLDLLDARELCAGWTTSADADATKPSPDLLLNALRKVGGTSGVAVGDSTWDALAAGRADMPSVAVRTGGFSPEELQEAGAVHVAESLPELIAALDSTPLGSPS</sequence>
<reference evidence="1 2" key="1">
    <citation type="submission" date="2018-02" db="EMBL/GenBank/DDBJ databases">
        <title>Genomic Encyclopedia of Archaeal and Bacterial Type Strains, Phase II (KMG-II): from individual species to whole genera.</title>
        <authorList>
            <person name="Goeker M."/>
        </authorList>
    </citation>
    <scope>NUCLEOTIDE SEQUENCE [LARGE SCALE GENOMIC DNA]</scope>
    <source>
        <strain evidence="1 2">DSM 22857</strain>
    </source>
</reference>
<dbReference type="SFLD" id="SFLDG01129">
    <property type="entry name" value="C1.5:_HAD__Beta-PGM__Phosphata"/>
    <property type="match status" value="1"/>
</dbReference>
<dbReference type="NCBIfam" id="TIGR01549">
    <property type="entry name" value="HAD-SF-IA-v1"/>
    <property type="match status" value="1"/>
</dbReference>
<comment type="caution">
    <text evidence="1">The sequence shown here is derived from an EMBL/GenBank/DDBJ whole genome shotgun (WGS) entry which is preliminary data.</text>
</comment>
<dbReference type="InterPro" id="IPR006439">
    <property type="entry name" value="HAD-SF_hydro_IA"/>
</dbReference>
<dbReference type="InterPro" id="IPR023198">
    <property type="entry name" value="PGP-like_dom2"/>
</dbReference>
<dbReference type="InterPro" id="IPR036412">
    <property type="entry name" value="HAD-like_sf"/>
</dbReference>
<evidence type="ECO:0000313" key="2">
    <source>
        <dbReference type="Proteomes" id="UP000239485"/>
    </source>
</evidence>
<name>A0A2S6IDJ4_9ACTN</name>
<dbReference type="InterPro" id="IPR050155">
    <property type="entry name" value="HAD-like_hydrolase_sf"/>
</dbReference>
<dbReference type="Gene3D" id="3.40.50.1000">
    <property type="entry name" value="HAD superfamily/HAD-like"/>
    <property type="match status" value="1"/>
</dbReference>